<dbReference type="OrthoDB" id="9784375at2"/>
<dbReference type="SUPFAM" id="SSF55469">
    <property type="entry name" value="FMN-dependent nitroreductase-like"/>
    <property type="match status" value="1"/>
</dbReference>
<dbReference type="RefSeq" id="WP_091240519.1">
    <property type="nucleotide sequence ID" value="NZ_FNAG01000002.1"/>
</dbReference>
<accession>A0A1G6USX3</accession>
<dbReference type="AlphaFoldDB" id="A0A1G6USX3"/>
<sequence>MATTTLDSIKHRVSANAFDPTHVLSREEIESLVAYALEAPSSFNLQHTRFIAVIDPAQKAKLKALSWNQAKVSDAAVTFIILGDTQAQEKLPDLMARAVQAGHIDQGVADWFINGAAGFYGDYQNERLVRDEVIRSASFAAMNLMLAADAMGFASGPMIGFDSAGVQAAFNIPERYVPVLTLAVGRAAEGNWPRKPRLAVSEVLAWDEGKTF</sequence>
<name>A0A1G6USX3_9GAMM</name>
<evidence type="ECO:0000313" key="5">
    <source>
        <dbReference type="Proteomes" id="UP000199603"/>
    </source>
</evidence>
<keyword evidence="5" id="KW-1185">Reference proteome</keyword>
<dbReference type="PANTHER" id="PTHR43673:SF12">
    <property type="entry name" value="PROTEIN DRGA"/>
    <property type="match status" value="1"/>
</dbReference>
<comment type="similarity">
    <text evidence="1">Belongs to the nitroreductase family.</text>
</comment>
<evidence type="ECO:0000256" key="2">
    <source>
        <dbReference type="ARBA" id="ARBA00023002"/>
    </source>
</evidence>
<gene>
    <name evidence="4" type="ORF">SAMN04488509_102476</name>
</gene>
<dbReference type="InterPro" id="IPR029479">
    <property type="entry name" value="Nitroreductase"/>
</dbReference>
<evidence type="ECO:0000313" key="4">
    <source>
        <dbReference type="EMBL" id="SDD44381.1"/>
    </source>
</evidence>
<feature type="domain" description="Nitroreductase" evidence="3">
    <location>
        <begin position="9"/>
        <end position="186"/>
    </location>
</feature>
<dbReference type="PANTHER" id="PTHR43673">
    <property type="entry name" value="NAD(P)H NITROREDUCTASE YDGI-RELATED"/>
    <property type="match status" value="1"/>
</dbReference>
<proteinExistence type="inferred from homology"/>
<dbReference type="InterPro" id="IPR000415">
    <property type="entry name" value="Nitroreductase-like"/>
</dbReference>
<dbReference type="STRING" id="265719.SAMN04488509_102476"/>
<keyword evidence="2" id="KW-0560">Oxidoreductase</keyword>
<organism evidence="4 5">
    <name type="scientific">Aquimonas voraii</name>
    <dbReference type="NCBI Taxonomy" id="265719"/>
    <lineage>
        <taxon>Bacteria</taxon>
        <taxon>Pseudomonadati</taxon>
        <taxon>Pseudomonadota</taxon>
        <taxon>Gammaproteobacteria</taxon>
        <taxon>Lysobacterales</taxon>
        <taxon>Lysobacteraceae</taxon>
        <taxon>Aquimonas</taxon>
    </lineage>
</organism>
<evidence type="ECO:0000256" key="1">
    <source>
        <dbReference type="ARBA" id="ARBA00007118"/>
    </source>
</evidence>
<dbReference type="Proteomes" id="UP000199603">
    <property type="component" value="Unassembled WGS sequence"/>
</dbReference>
<dbReference type="CDD" id="cd02137">
    <property type="entry name" value="MhqN-like"/>
    <property type="match status" value="1"/>
</dbReference>
<dbReference type="EMBL" id="FNAG01000002">
    <property type="protein sequence ID" value="SDD44381.1"/>
    <property type="molecule type" value="Genomic_DNA"/>
</dbReference>
<dbReference type="GO" id="GO:0016491">
    <property type="term" value="F:oxidoreductase activity"/>
    <property type="evidence" value="ECO:0007669"/>
    <property type="project" value="UniProtKB-KW"/>
</dbReference>
<dbReference type="Pfam" id="PF00881">
    <property type="entry name" value="Nitroreductase"/>
    <property type="match status" value="1"/>
</dbReference>
<dbReference type="Gene3D" id="3.40.109.10">
    <property type="entry name" value="NADH Oxidase"/>
    <property type="match status" value="1"/>
</dbReference>
<evidence type="ECO:0000259" key="3">
    <source>
        <dbReference type="Pfam" id="PF00881"/>
    </source>
</evidence>
<reference evidence="4 5" key="1">
    <citation type="submission" date="2016-10" db="EMBL/GenBank/DDBJ databases">
        <authorList>
            <person name="de Groot N.N."/>
        </authorList>
    </citation>
    <scope>NUCLEOTIDE SEQUENCE [LARGE SCALE GENOMIC DNA]</scope>
    <source>
        <strain evidence="4 5">DSM 16957</strain>
    </source>
</reference>
<protein>
    <submittedName>
        <fullName evidence="4">Nitroreductase</fullName>
    </submittedName>
</protein>